<sequence length="48" mass="5581">MRNESGEYKGVIEVTQEITEIRSLQGERKIPDWENLTNFLSKSSPKKN</sequence>
<organism evidence="1">
    <name type="scientific">uncultured Paludibacter sp</name>
    <dbReference type="NCBI Taxonomy" id="497635"/>
    <lineage>
        <taxon>Bacteria</taxon>
        <taxon>Pseudomonadati</taxon>
        <taxon>Bacteroidota</taxon>
        <taxon>Bacteroidia</taxon>
        <taxon>Bacteroidales</taxon>
        <taxon>Paludibacteraceae</taxon>
        <taxon>Paludibacter</taxon>
        <taxon>environmental samples</taxon>
    </lineage>
</organism>
<protein>
    <submittedName>
        <fullName evidence="1">Uncharacterized protein</fullName>
    </submittedName>
</protein>
<evidence type="ECO:0000313" key="1">
    <source>
        <dbReference type="EMBL" id="VBB43373.1"/>
    </source>
</evidence>
<reference evidence="1" key="1">
    <citation type="submission" date="2018-07" db="EMBL/GenBank/DDBJ databases">
        <authorList>
            <consortium name="Genoscope - CEA"/>
            <person name="William W."/>
        </authorList>
    </citation>
    <scope>NUCLEOTIDE SEQUENCE</scope>
    <source>
        <strain evidence="1">IK1</strain>
    </source>
</reference>
<dbReference type="AlphaFoldDB" id="A0A653A5S0"/>
<dbReference type="EMBL" id="UPXZ01000004">
    <property type="protein sequence ID" value="VBB43373.1"/>
    <property type="molecule type" value="Genomic_DNA"/>
</dbReference>
<dbReference type="Gene3D" id="3.30.450.20">
    <property type="entry name" value="PAS domain"/>
    <property type="match status" value="1"/>
</dbReference>
<accession>A0A653A5S0</accession>
<name>A0A653A5S0_9BACT</name>
<gene>
    <name evidence="1" type="ORF">TRIP_D120040</name>
</gene>
<proteinExistence type="predicted"/>